<protein>
    <submittedName>
        <fullName evidence="3">Retention module-containing protein</fullName>
    </submittedName>
</protein>
<feature type="domain" description="LapA adhesin" evidence="2">
    <location>
        <begin position="184"/>
        <end position="273"/>
    </location>
</feature>
<dbReference type="NCBIfam" id="NF033682">
    <property type="entry name" value="retention_LapA"/>
    <property type="match status" value="1"/>
</dbReference>
<dbReference type="RefSeq" id="WP_379756268.1">
    <property type="nucleotide sequence ID" value="NZ_JBHRSQ010000008.1"/>
</dbReference>
<name>A0ABV7B2H6_9GAMM</name>
<evidence type="ECO:0000313" key="4">
    <source>
        <dbReference type="Proteomes" id="UP001595386"/>
    </source>
</evidence>
<dbReference type="Proteomes" id="UP001595386">
    <property type="component" value="Unassembled WGS sequence"/>
</dbReference>
<evidence type="ECO:0000256" key="1">
    <source>
        <dbReference type="SAM" id="MobiDB-lite"/>
    </source>
</evidence>
<reference evidence="4" key="1">
    <citation type="journal article" date="2019" name="Int. J. Syst. Evol. Microbiol.">
        <title>The Global Catalogue of Microorganisms (GCM) 10K type strain sequencing project: providing services to taxonomists for standard genome sequencing and annotation.</title>
        <authorList>
            <consortium name="The Broad Institute Genomics Platform"/>
            <consortium name="The Broad Institute Genome Sequencing Center for Infectious Disease"/>
            <person name="Wu L."/>
            <person name="Ma J."/>
        </authorList>
    </citation>
    <scope>NUCLEOTIDE SEQUENCE [LARGE SCALE GENOMIC DNA]</scope>
    <source>
        <strain evidence="4">KCTC 52660</strain>
    </source>
</reference>
<evidence type="ECO:0000313" key="3">
    <source>
        <dbReference type="EMBL" id="MFC2991626.1"/>
    </source>
</evidence>
<feature type="region of interest" description="Disordered" evidence="1">
    <location>
        <begin position="1228"/>
        <end position="1262"/>
    </location>
</feature>
<evidence type="ECO:0000259" key="2">
    <source>
        <dbReference type="Pfam" id="PF20579"/>
    </source>
</evidence>
<dbReference type="Gene3D" id="2.60.40.2810">
    <property type="match status" value="1"/>
</dbReference>
<keyword evidence="4" id="KW-1185">Reference proteome</keyword>
<dbReference type="EMBL" id="JBHRSQ010000008">
    <property type="protein sequence ID" value="MFC2991626.1"/>
    <property type="molecule type" value="Genomic_DNA"/>
</dbReference>
<proteinExistence type="predicted"/>
<organism evidence="3 4">
    <name type="scientific">Halomonas tibetensis</name>
    <dbReference type="NCBI Taxonomy" id="2259590"/>
    <lineage>
        <taxon>Bacteria</taxon>
        <taxon>Pseudomonadati</taxon>
        <taxon>Pseudomonadota</taxon>
        <taxon>Gammaproteobacteria</taxon>
        <taxon>Oceanospirillales</taxon>
        <taxon>Halomonadaceae</taxon>
        <taxon>Halomonas</taxon>
    </lineage>
</organism>
<dbReference type="InterPro" id="IPR047777">
    <property type="entry name" value="LapA-like_RM"/>
</dbReference>
<sequence length="1262" mass="128669">MTIATVISITGQAWARDADGNLRELRVGDTLQEGETLVTADNASVQLDFGDGLNPTLIEGGQQVAMTPELDSQQSVAAEDFSALDEDLEALLTAIDEGEGDLLADLDATAAGAGPGGGAEGGHTFVMLGRIDEDVSPLNFDYGMGQLGAGEFPEDEPALLAEEAPVIATVSFELFGGELDLTGGTIFEGNTVTVIATVDVAPVDSPLVITLSNGQQIVIPIGETSGETVIDTREDDLFLQGDEAIDLSVTGTTGGGYDELTTGEIPGITVIDDADVSTVTLTGTESVTELDDITLTATVNNAPESDLLLTLNNGETITILAGETSGSVTFASPNVPDGDGEETFTIDDADGGNYEVLELDGASHTTEIIDRLPEAGEEADQLNDAALSAGNAETSGALAFDFGGDGAGSVSFAAMDGETATLGTEAITYSWNPDTNTLTATGPRGELFNVVVDSDSGAYTATLVDNVLHEEGSDLDSLALTYTVTDADDSTADGVFSLSFVDDGPEANNDIGQVPETSFAPISGNVMANDAEGADSATVTRVNINGNDEEVPANGVDIDGDYGILTISADGTYSYARNPGTSGGVEDVFTYTLTDTDGDSDTATLTIAIGDAGVDIGGLTPEGGTADEVVDEANLSNGSDPDSDALTQNGTFTISAPDGVGNLSVGGTTLISNDVFTAQTIGTPLGNTLEITDYNPGTGVVSYSYTLNDNEGHPPGDGENSLFEDFVVSLTDTDGDSTTGSLRVEIVDDVPTAVDDEADAAEDTAITVDVMDNDTEGADGASLTAASLRDSGAGSISFDSNGNITFDPTPGFEGDAVIDYTITDADDDTSDAVLTVTVAPDSEPVISITAESDSVNEAGLPQGSANDGSHITTGTFAIDTGNDSLASLVINGTDVTGGGSVTGNNNFGTLVVTQGSDGSYNWTYTLSGATDEHDTQGPNIDGVQDSFTLVATDSDGSIDNDTLTIDIVDDVPSMTVSGVGSVVEGGTAVTGTWDNANYGADGAASVKVLIGTNEYALGTNINVTEGTLNVANDGTWSFTPADALDQPVSLTFSVQVTDNDGDVASDSHTINILDGQGPGDANPVTLTVDEDSLTDTDSDTVTFSLGTDALTSMVFATNLTTLNTNNGEISWERTSDTEIVGEIGNSPAVTLTLTPDLTAGTASVVVSLADNVTHPTANGENTLDLGSINVVATETDGDQATGSVNIKVIDDIPVVDQEEVEGELQDVTLTADLEEESVPDGQSGVIGNDEDEGLSHTTGSQS</sequence>
<feature type="domain" description="LapA adhesin" evidence="2">
    <location>
        <begin position="275"/>
        <end position="370"/>
    </location>
</feature>
<feature type="non-terminal residue" evidence="3">
    <location>
        <position position="1262"/>
    </location>
</feature>
<accession>A0ABV7B2H6</accession>
<dbReference type="InterPro" id="IPR046779">
    <property type="entry name" value="LapA_adhesin_dom"/>
</dbReference>
<gene>
    <name evidence="3" type="ORF">ACFODV_06235</name>
</gene>
<dbReference type="Pfam" id="PF20579">
    <property type="entry name" value="LapA"/>
    <property type="match status" value="2"/>
</dbReference>
<comment type="caution">
    <text evidence="3">The sequence shown here is derived from an EMBL/GenBank/DDBJ whole genome shotgun (WGS) entry which is preliminary data.</text>
</comment>
<dbReference type="Pfam" id="PF17963">
    <property type="entry name" value="Big_9"/>
    <property type="match status" value="2"/>
</dbReference>